<accession>A0A250X9X1</accession>
<dbReference type="STRING" id="1157962.A0A250X9X1"/>
<protein>
    <submittedName>
        <fullName evidence="3">Uncharacterized protein</fullName>
    </submittedName>
</protein>
<dbReference type="PANTHER" id="PTHR33542:SF3">
    <property type="entry name" value="SIROHYDROCHLORIN FERROCHELATASE, CHLOROPLASTIC"/>
    <property type="match status" value="1"/>
</dbReference>
<keyword evidence="1" id="KW-0479">Metal-binding</keyword>
<gene>
    <name evidence="3" type="ORF">CEUSTIGMA_g7353.t1</name>
</gene>
<dbReference type="InterPro" id="IPR002762">
    <property type="entry name" value="CbiX-like"/>
</dbReference>
<evidence type="ECO:0000256" key="2">
    <source>
        <dbReference type="ARBA" id="ARBA00023239"/>
    </source>
</evidence>
<dbReference type="InterPro" id="IPR050963">
    <property type="entry name" value="Sirohydro_Cobaltochel/CbiX"/>
</dbReference>
<dbReference type="GO" id="GO:0016829">
    <property type="term" value="F:lyase activity"/>
    <property type="evidence" value="ECO:0007669"/>
    <property type="project" value="UniProtKB-KW"/>
</dbReference>
<dbReference type="GO" id="GO:0046872">
    <property type="term" value="F:metal ion binding"/>
    <property type="evidence" value="ECO:0007669"/>
    <property type="project" value="UniProtKB-KW"/>
</dbReference>
<evidence type="ECO:0000313" key="4">
    <source>
        <dbReference type="Proteomes" id="UP000232323"/>
    </source>
</evidence>
<dbReference type="Pfam" id="PF01903">
    <property type="entry name" value="CbiX"/>
    <property type="match status" value="1"/>
</dbReference>
<dbReference type="EMBL" id="BEGY01000047">
    <property type="protein sequence ID" value="GAX79913.1"/>
    <property type="molecule type" value="Genomic_DNA"/>
</dbReference>
<sequence length="252" mass="27859">MLMSVLDPAGHEYESFICMYCCPFRESQDKLNELFDFENIHFRIMMNMYPVDVSKARALQIKPFPSRTGHSSSKTANFKSALALKSINAPLKPFRKSSSCLFSSVVVDGIQATAGGSNSICLSNSTEHMAIVIVDHGSRKKDSNEMLHEFGKLYQDMYPSSMAVEVAHMEIAEPTIAQAVGKCVQQGAKTVVIAPYFLSRGRHIQEDIPALVKEAQEQYPHVKCVIAKPIGIEPLMAQIIQSRVHEALGVAP</sequence>
<dbReference type="Proteomes" id="UP000232323">
    <property type="component" value="Unassembled WGS sequence"/>
</dbReference>
<name>A0A250X9X1_9CHLO</name>
<keyword evidence="4" id="KW-1185">Reference proteome</keyword>
<evidence type="ECO:0000256" key="1">
    <source>
        <dbReference type="ARBA" id="ARBA00022723"/>
    </source>
</evidence>
<proteinExistence type="predicted"/>
<dbReference type="PANTHER" id="PTHR33542">
    <property type="entry name" value="SIROHYDROCHLORIN FERROCHELATASE, CHLOROPLASTIC"/>
    <property type="match status" value="1"/>
</dbReference>
<dbReference type="AlphaFoldDB" id="A0A250X9X1"/>
<comment type="caution">
    <text evidence="3">The sequence shown here is derived from an EMBL/GenBank/DDBJ whole genome shotgun (WGS) entry which is preliminary data.</text>
</comment>
<reference evidence="3 4" key="1">
    <citation type="submission" date="2017-08" db="EMBL/GenBank/DDBJ databases">
        <title>Acidophilic green algal genome provides insights into adaptation to an acidic environment.</title>
        <authorList>
            <person name="Hirooka S."/>
            <person name="Hirose Y."/>
            <person name="Kanesaki Y."/>
            <person name="Higuchi S."/>
            <person name="Fujiwara T."/>
            <person name="Onuma R."/>
            <person name="Era A."/>
            <person name="Ohbayashi R."/>
            <person name="Uzuka A."/>
            <person name="Nozaki H."/>
            <person name="Yoshikawa H."/>
            <person name="Miyagishima S.Y."/>
        </authorList>
    </citation>
    <scope>NUCLEOTIDE SEQUENCE [LARGE SCALE GENOMIC DNA]</scope>
    <source>
        <strain evidence="3 4">NIES-2499</strain>
    </source>
</reference>
<dbReference type="CDD" id="cd03416">
    <property type="entry name" value="CbiX_SirB_N"/>
    <property type="match status" value="1"/>
</dbReference>
<dbReference type="SUPFAM" id="SSF53800">
    <property type="entry name" value="Chelatase"/>
    <property type="match status" value="1"/>
</dbReference>
<dbReference type="Gene3D" id="3.40.50.1400">
    <property type="match status" value="1"/>
</dbReference>
<evidence type="ECO:0000313" key="3">
    <source>
        <dbReference type="EMBL" id="GAX79913.1"/>
    </source>
</evidence>
<organism evidence="3 4">
    <name type="scientific">Chlamydomonas eustigma</name>
    <dbReference type="NCBI Taxonomy" id="1157962"/>
    <lineage>
        <taxon>Eukaryota</taxon>
        <taxon>Viridiplantae</taxon>
        <taxon>Chlorophyta</taxon>
        <taxon>core chlorophytes</taxon>
        <taxon>Chlorophyceae</taxon>
        <taxon>CS clade</taxon>
        <taxon>Chlamydomonadales</taxon>
        <taxon>Chlamydomonadaceae</taxon>
        <taxon>Chlamydomonas</taxon>
    </lineage>
</organism>
<keyword evidence="2" id="KW-0456">Lyase</keyword>
<dbReference type="OrthoDB" id="3543at2759"/>